<keyword evidence="3" id="KW-1185">Reference proteome</keyword>
<keyword evidence="1" id="KW-0472">Membrane</keyword>
<evidence type="ECO:0000256" key="1">
    <source>
        <dbReference type="SAM" id="Phobius"/>
    </source>
</evidence>
<dbReference type="AlphaFoldDB" id="A0A8J3WYX6"/>
<feature type="transmembrane region" description="Helical" evidence="1">
    <location>
        <begin position="31"/>
        <end position="56"/>
    </location>
</feature>
<organism evidence="2 3">
    <name type="scientific">Planosporangium mesophilum</name>
    <dbReference type="NCBI Taxonomy" id="689768"/>
    <lineage>
        <taxon>Bacteria</taxon>
        <taxon>Bacillati</taxon>
        <taxon>Actinomycetota</taxon>
        <taxon>Actinomycetes</taxon>
        <taxon>Micromonosporales</taxon>
        <taxon>Micromonosporaceae</taxon>
        <taxon>Planosporangium</taxon>
    </lineage>
</organism>
<keyword evidence="1" id="KW-1133">Transmembrane helix</keyword>
<reference evidence="2" key="1">
    <citation type="submission" date="2021-01" db="EMBL/GenBank/DDBJ databases">
        <title>Whole genome shotgun sequence of Planosporangium mesophilum NBRC 109066.</title>
        <authorList>
            <person name="Komaki H."/>
            <person name="Tamura T."/>
        </authorList>
    </citation>
    <scope>NUCLEOTIDE SEQUENCE</scope>
    <source>
        <strain evidence="2">NBRC 109066</strain>
    </source>
</reference>
<proteinExistence type="predicted"/>
<gene>
    <name evidence="2" type="ORF">Pme01_12490</name>
</gene>
<evidence type="ECO:0000313" key="2">
    <source>
        <dbReference type="EMBL" id="GII21652.1"/>
    </source>
</evidence>
<feature type="transmembrane region" description="Helical" evidence="1">
    <location>
        <begin position="68"/>
        <end position="88"/>
    </location>
</feature>
<accession>A0A8J3WYX6</accession>
<name>A0A8J3WYX6_9ACTN</name>
<evidence type="ECO:0000313" key="3">
    <source>
        <dbReference type="Proteomes" id="UP000599074"/>
    </source>
</evidence>
<protein>
    <submittedName>
        <fullName evidence="2">Uncharacterized protein</fullName>
    </submittedName>
</protein>
<feature type="transmembrane region" description="Helical" evidence="1">
    <location>
        <begin position="145"/>
        <end position="167"/>
    </location>
</feature>
<keyword evidence="1" id="KW-0812">Transmembrane</keyword>
<dbReference type="EMBL" id="BOON01000010">
    <property type="protein sequence ID" value="GII21652.1"/>
    <property type="molecule type" value="Genomic_DNA"/>
</dbReference>
<dbReference type="Proteomes" id="UP000599074">
    <property type="component" value="Unassembled WGS sequence"/>
</dbReference>
<sequence>MLRSLTKGPGVPDGPLGEGEMSRRAIDVRPVGSLVGGFLLSSFAVFALATGVGRAVGAPLIPETGRAVAVALIGVVLCAYDIAALRGGKLCRLSWRRQTPKNWIYRYGSRRGPFLWGLDTGLAVTTFRVSAATWALLALCAGQFAPWWVGLAFGGGFAAAQVGAIVVPRWRPARPDGTAQEPTWIVRALMRGRPVGQLASLAVLVAAVASVAVLAASGPSLP</sequence>
<feature type="transmembrane region" description="Helical" evidence="1">
    <location>
        <begin position="114"/>
        <end position="139"/>
    </location>
</feature>
<feature type="transmembrane region" description="Helical" evidence="1">
    <location>
        <begin position="195"/>
        <end position="216"/>
    </location>
</feature>
<comment type="caution">
    <text evidence="2">The sequence shown here is derived from an EMBL/GenBank/DDBJ whole genome shotgun (WGS) entry which is preliminary data.</text>
</comment>